<protein>
    <submittedName>
        <fullName evidence="2">PLP-dependent transferase</fullName>
    </submittedName>
</protein>
<dbReference type="PANTHER" id="PTHR43586:SF21">
    <property type="entry name" value="PYRIDOXAL PHOSPHATE (PLP)-DEPENDENT ASPARTATE AMINOTRANSFERASE SUPERFAMILY"/>
    <property type="match status" value="1"/>
</dbReference>
<organism evidence="2 3">
    <name type="scientific">Patellaria atrata CBS 101060</name>
    <dbReference type="NCBI Taxonomy" id="1346257"/>
    <lineage>
        <taxon>Eukaryota</taxon>
        <taxon>Fungi</taxon>
        <taxon>Dikarya</taxon>
        <taxon>Ascomycota</taxon>
        <taxon>Pezizomycotina</taxon>
        <taxon>Dothideomycetes</taxon>
        <taxon>Dothideomycetes incertae sedis</taxon>
        <taxon>Patellariales</taxon>
        <taxon>Patellariaceae</taxon>
        <taxon>Patellaria</taxon>
    </lineage>
</organism>
<feature type="domain" description="Aminotransferase class V" evidence="1">
    <location>
        <begin position="4"/>
        <end position="337"/>
    </location>
</feature>
<dbReference type="InterPro" id="IPR015424">
    <property type="entry name" value="PyrdxlP-dep_Trfase"/>
</dbReference>
<dbReference type="PANTHER" id="PTHR43586">
    <property type="entry name" value="CYSTEINE DESULFURASE"/>
    <property type="match status" value="1"/>
</dbReference>
<evidence type="ECO:0000313" key="3">
    <source>
        <dbReference type="Proteomes" id="UP000799429"/>
    </source>
</evidence>
<dbReference type="Proteomes" id="UP000799429">
    <property type="component" value="Unassembled WGS sequence"/>
</dbReference>
<dbReference type="AlphaFoldDB" id="A0A9P4S2P1"/>
<accession>A0A9P4S2P1</accession>
<gene>
    <name evidence="2" type="ORF">M501DRAFT_1005365</name>
</gene>
<comment type="caution">
    <text evidence="2">The sequence shown here is derived from an EMBL/GenBank/DDBJ whole genome shotgun (WGS) entry which is preliminary data.</text>
</comment>
<dbReference type="SUPFAM" id="SSF53383">
    <property type="entry name" value="PLP-dependent transferases"/>
    <property type="match status" value="1"/>
</dbReference>
<dbReference type="EMBL" id="MU006183">
    <property type="protein sequence ID" value="KAF2834065.1"/>
    <property type="molecule type" value="Genomic_DNA"/>
</dbReference>
<dbReference type="InterPro" id="IPR015422">
    <property type="entry name" value="PyrdxlP-dep_Trfase_small"/>
</dbReference>
<evidence type="ECO:0000259" key="1">
    <source>
        <dbReference type="Pfam" id="PF00266"/>
    </source>
</evidence>
<evidence type="ECO:0000313" key="2">
    <source>
        <dbReference type="EMBL" id="KAF2834065.1"/>
    </source>
</evidence>
<keyword evidence="3" id="KW-1185">Reference proteome</keyword>
<dbReference type="InterPro" id="IPR000192">
    <property type="entry name" value="Aminotrans_V_dom"/>
</dbReference>
<reference evidence="2" key="1">
    <citation type="journal article" date="2020" name="Stud. Mycol.">
        <title>101 Dothideomycetes genomes: a test case for predicting lifestyles and emergence of pathogens.</title>
        <authorList>
            <person name="Haridas S."/>
            <person name="Albert R."/>
            <person name="Binder M."/>
            <person name="Bloem J."/>
            <person name="Labutti K."/>
            <person name="Salamov A."/>
            <person name="Andreopoulos B."/>
            <person name="Baker S."/>
            <person name="Barry K."/>
            <person name="Bills G."/>
            <person name="Bluhm B."/>
            <person name="Cannon C."/>
            <person name="Castanera R."/>
            <person name="Culley D."/>
            <person name="Daum C."/>
            <person name="Ezra D."/>
            <person name="Gonzalez J."/>
            <person name="Henrissat B."/>
            <person name="Kuo A."/>
            <person name="Liang C."/>
            <person name="Lipzen A."/>
            <person name="Lutzoni F."/>
            <person name="Magnuson J."/>
            <person name="Mondo S."/>
            <person name="Nolan M."/>
            <person name="Ohm R."/>
            <person name="Pangilinan J."/>
            <person name="Park H.-J."/>
            <person name="Ramirez L."/>
            <person name="Alfaro M."/>
            <person name="Sun H."/>
            <person name="Tritt A."/>
            <person name="Yoshinaga Y."/>
            <person name="Zwiers L.-H."/>
            <person name="Turgeon B."/>
            <person name="Goodwin S."/>
            <person name="Spatafora J."/>
            <person name="Crous P."/>
            <person name="Grigoriev I."/>
        </authorList>
    </citation>
    <scope>NUCLEOTIDE SEQUENCE</scope>
    <source>
        <strain evidence="2">CBS 101060</strain>
    </source>
</reference>
<sequence length="351" mass="38456">MGGTYTIGKISMDKFAEGKRAVADYLNVDEDEIVLGSSTTQLFRNLAFAINFEPGDEIILSKLEHEANGAAWVDIATRTNLTLKWWTPSPSSTTPYPYLTPESLKPLLTPKTKLVSLTHTSNILGAIHPIGAIASLLRSECPRALLSVDGVSYAPHRLLDLKALDVDFYTLSWYKVYGPHIATLFASRRAQGSMRSLGHYFNPTVTLEHKLGLAGANYELTQALGCVVRYMKSVVDGIPAHEARLAKIVLDYLSGREGVTVYGPTTPDPEIRVPTISFTVEGRGSRGVVEELDEASEFALRWGHFYSKRLCDEVLGLGEEGVVRVSLVHYNTVEEAEGFVLALDRVLKGGG</sequence>
<proteinExistence type="predicted"/>
<keyword evidence="2" id="KW-0808">Transferase</keyword>
<dbReference type="Gene3D" id="3.90.1150.10">
    <property type="entry name" value="Aspartate Aminotransferase, domain 1"/>
    <property type="match status" value="1"/>
</dbReference>
<dbReference type="InterPro" id="IPR015421">
    <property type="entry name" value="PyrdxlP-dep_Trfase_major"/>
</dbReference>
<dbReference type="OrthoDB" id="420046at2759"/>
<name>A0A9P4S2P1_9PEZI</name>
<dbReference type="Pfam" id="PF00266">
    <property type="entry name" value="Aminotran_5"/>
    <property type="match status" value="1"/>
</dbReference>
<dbReference type="Gene3D" id="3.40.640.10">
    <property type="entry name" value="Type I PLP-dependent aspartate aminotransferase-like (Major domain)"/>
    <property type="match status" value="1"/>
</dbReference>
<dbReference type="GO" id="GO:0016740">
    <property type="term" value="F:transferase activity"/>
    <property type="evidence" value="ECO:0007669"/>
    <property type="project" value="UniProtKB-KW"/>
</dbReference>